<evidence type="ECO:0000313" key="2">
    <source>
        <dbReference type="EMBL" id="PIR47930.1"/>
    </source>
</evidence>
<sequence length="165" mass="17982">MMRYFGHFIFLLVCLALEYGAIHALPLPWSLIPLCLSIGVFFVFTLHADLGLLWFVGVGFAADLQSMHPVGETVIGALIGGVLIYIVQQHISHSSLYSVMILGGSTSLVWLACAELLRRVTGVSSSFGFGMILTEASIAMILSGLLLLVVPRASKYLSRSIRFYT</sequence>
<organism evidence="2 3">
    <name type="scientific">Candidatus Uhrbacteria bacterium CG10_big_fil_rev_8_21_14_0_10_50_16</name>
    <dbReference type="NCBI Taxonomy" id="1975039"/>
    <lineage>
        <taxon>Bacteria</taxon>
        <taxon>Candidatus Uhriibacteriota</taxon>
    </lineage>
</organism>
<proteinExistence type="predicted"/>
<gene>
    <name evidence="2" type="ORF">COV06_00825</name>
</gene>
<keyword evidence="1" id="KW-0812">Transmembrane</keyword>
<keyword evidence="1" id="KW-0472">Membrane</keyword>
<feature type="transmembrane region" description="Helical" evidence="1">
    <location>
        <begin position="97"/>
        <end position="117"/>
    </location>
</feature>
<name>A0A2H0RN78_9BACT</name>
<feature type="transmembrane region" description="Helical" evidence="1">
    <location>
        <begin position="73"/>
        <end position="91"/>
    </location>
</feature>
<accession>A0A2H0RN78</accession>
<feature type="transmembrane region" description="Helical" evidence="1">
    <location>
        <begin position="129"/>
        <end position="150"/>
    </location>
</feature>
<keyword evidence="1" id="KW-1133">Transmembrane helix</keyword>
<evidence type="ECO:0008006" key="4">
    <source>
        <dbReference type="Google" id="ProtNLM"/>
    </source>
</evidence>
<feature type="transmembrane region" description="Helical" evidence="1">
    <location>
        <begin position="30"/>
        <end position="61"/>
    </location>
</feature>
<comment type="caution">
    <text evidence="2">The sequence shown here is derived from an EMBL/GenBank/DDBJ whole genome shotgun (WGS) entry which is preliminary data.</text>
</comment>
<evidence type="ECO:0000256" key="1">
    <source>
        <dbReference type="SAM" id="Phobius"/>
    </source>
</evidence>
<dbReference type="AlphaFoldDB" id="A0A2H0RN78"/>
<reference evidence="2 3" key="1">
    <citation type="submission" date="2017-09" db="EMBL/GenBank/DDBJ databases">
        <title>Depth-based differentiation of microbial function through sediment-hosted aquifers and enrichment of novel symbionts in the deep terrestrial subsurface.</title>
        <authorList>
            <person name="Probst A.J."/>
            <person name="Ladd B."/>
            <person name="Jarett J.K."/>
            <person name="Geller-Mcgrath D.E."/>
            <person name="Sieber C.M."/>
            <person name="Emerson J.B."/>
            <person name="Anantharaman K."/>
            <person name="Thomas B.C."/>
            <person name="Malmstrom R."/>
            <person name="Stieglmeier M."/>
            <person name="Klingl A."/>
            <person name="Woyke T."/>
            <person name="Ryan C.M."/>
            <person name="Banfield J.F."/>
        </authorList>
    </citation>
    <scope>NUCLEOTIDE SEQUENCE [LARGE SCALE GENOMIC DNA]</scope>
    <source>
        <strain evidence="2">CG10_big_fil_rev_8_21_14_0_10_50_16</strain>
    </source>
</reference>
<dbReference type="Proteomes" id="UP000230084">
    <property type="component" value="Unassembled WGS sequence"/>
</dbReference>
<evidence type="ECO:0000313" key="3">
    <source>
        <dbReference type="Proteomes" id="UP000230084"/>
    </source>
</evidence>
<protein>
    <recommendedName>
        <fullName evidence="4">Rod shape-determining protein MreD</fullName>
    </recommendedName>
</protein>
<dbReference type="EMBL" id="PCYM01000001">
    <property type="protein sequence ID" value="PIR47930.1"/>
    <property type="molecule type" value="Genomic_DNA"/>
</dbReference>